<proteinExistence type="predicted"/>
<protein>
    <submittedName>
        <fullName evidence="2">Helix-turn-helix domain-containing protein</fullName>
    </submittedName>
</protein>
<feature type="domain" description="Integrase catalytic" evidence="1">
    <location>
        <begin position="175"/>
        <end position="337"/>
    </location>
</feature>
<name>A0ABT3TM85_9GAMM</name>
<dbReference type="EMBL" id="SHNN01000007">
    <property type="protein sequence ID" value="MCX2983410.1"/>
    <property type="molecule type" value="Genomic_DNA"/>
</dbReference>
<keyword evidence="3" id="KW-1185">Reference proteome</keyword>
<dbReference type="Pfam" id="PF13683">
    <property type="entry name" value="rve_3"/>
    <property type="match status" value="1"/>
</dbReference>
<dbReference type="Gene3D" id="3.30.420.10">
    <property type="entry name" value="Ribonuclease H-like superfamily/Ribonuclease H"/>
    <property type="match status" value="1"/>
</dbReference>
<comment type="caution">
    <text evidence="2">The sequence shown here is derived from an EMBL/GenBank/DDBJ whole genome shotgun (WGS) entry which is preliminary data.</text>
</comment>
<dbReference type="PROSITE" id="PS50994">
    <property type="entry name" value="INTEGRASE"/>
    <property type="match status" value="1"/>
</dbReference>
<sequence length="359" mass="41241">MKDVIYLLFQLLTTIAKLLRPSGGKTLIAENLLLKQQLIIHSRTRQRAPNLSTQDRAILGFWSLFLNPKRIVRAAIIIKPSTLLRFHNALKKRKYRLLYSPDGEHKPGPKGPSAEVINAIVEMKQRNPRFGCPRIAQQINRAFGLELDKDTVRRVLAVHLKPDPNNRGPSWLTTIGNAKDSLWSLDLFRCESIVLKSHWVMVVMDQYTRRIIGFGVHAGNVDGPALCRMFNEATSGHDWPKNLSSDNDPLFQYHRWKANLRVLDIDEIKSLPHVPMSHPFVERLIGSVRRELLDQTLFWTATDLENKLQEYQCYYNEKRTHSGRQGATPIESAGNKVVDINDYRWEKHCRGLFELPVAA</sequence>
<dbReference type="SUPFAM" id="SSF53098">
    <property type="entry name" value="Ribonuclease H-like"/>
    <property type="match status" value="1"/>
</dbReference>
<dbReference type="InterPro" id="IPR001584">
    <property type="entry name" value="Integrase_cat-core"/>
</dbReference>
<evidence type="ECO:0000259" key="1">
    <source>
        <dbReference type="PROSITE" id="PS50994"/>
    </source>
</evidence>
<gene>
    <name evidence="2" type="ORF">EYC98_21330</name>
</gene>
<evidence type="ECO:0000313" key="3">
    <source>
        <dbReference type="Proteomes" id="UP001143362"/>
    </source>
</evidence>
<dbReference type="RefSeq" id="WP_279247446.1">
    <property type="nucleotide sequence ID" value="NZ_SHNN01000007.1"/>
</dbReference>
<organism evidence="2 3">
    <name type="scientific">Candidatus Litorirhabdus singularis</name>
    <dbReference type="NCBI Taxonomy" id="2518993"/>
    <lineage>
        <taxon>Bacteria</taxon>
        <taxon>Pseudomonadati</taxon>
        <taxon>Pseudomonadota</taxon>
        <taxon>Gammaproteobacteria</taxon>
        <taxon>Cellvibrionales</taxon>
        <taxon>Halieaceae</taxon>
        <taxon>Candidatus Litorirhabdus</taxon>
    </lineage>
</organism>
<dbReference type="Proteomes" id="UP001143362">
    <property type="component" value="Unassembled WGS sequence"/>
</dbReference>
<accession>A0ABT3TM85</accession>
<dbReference type="PANTHER" id="PTHR47515">
    <property type="entry name" value="LOW CALCIUM RESPONSE LOCUS PROTEIN T"/>
    <property type="match status" value="1"/>
</dbReference>
<dbReference type="InterPro" id="IPR036397">
    <property type="entry name" value="RNaseH_sf"/>
</dbReference>
<dbReference type="InterPro" id="IPR012337">
    <property type="entry name" value="RNaseH-like_sf"/>
</dbReference>
<dbReference type="PANTHER" id="PTHR47515:SF2">
    <property type="entry name" value="INTEGRASE CORE DOMAIN PROTEIN"/>
    <property type="match status" value="1"/>
</dbReference>
<evidence type="ECO:0000313" key="2">
    <source>
        <dbReference type="EMBL" id="MCX2983410.1"/>
    </source>
</evidence>
<reference evidence="2" key="1">
    <citation type="submission" date="2019-02" db="EMBL/GenBank/DDBJ databases">
        <authorList>
            <person name="Li S.-H."/>
        </authorList>
    </citation>
    <scope>NUCLEOTIDE SEQUENCE</scope>
    <source>
        <strain evidence="2">IMCC14734</strain>
    </source>
</reference>